<accession>A0A1X2CI82</accession>
<evidence type="ECO:0000313" key="1">
    <source>
        <dbReference type="EMBL" id="ORW75637.1"/>
    </source>
</evidence>
<keyword evidence="2" id="KW-1185">Reference proteome</keyword>
<evidence type="ECO:0000313" key="2">
    <source>
        <dbReference type="Proteomes" id="UP000193087"/>
    </source>
</evidence>
<proteinExistence type="predicted"/>
<name>A0A1X2CI82_9MYCO</name>
<dbReference type="Proteomes" id="UP000193087">
    <property type="component" value="Unassembled WGS sequence"/>
</dbReference>
<gene>
    <name evidence="1" type="ORF">AWC22_22500</name>
</gene>
<organism evidence="1 2">
    <name type="scientific">Mycobacterium riyadhense</name>
    <dbReference type="NCBI Taxonomy" id="486698"/>
    <lineage>
        <taxon>Bacteria</taxon>
        <taxon>Bacillati</taxon>
        <taxon>Actinomycetota</taxon>
        <taxon>Actinomycetes</taxon>
        <taxon>Mycobacteriales</taxon>
        <taxon>Mycobacteriaceae</taxon>
        <taxon>Mycobacterium</taxon>
    </lineage>
</organism>
<dbReference type="AlphaFoldDB" id="A0A1X2CI82"/>
<comment type="caution">
    <text evidence="1">The sequence shown here is derived from an EMBL/GenBank/DDBJ whole genome shotgun (WGS) entry which is preliminary data.</text>
</comment>
<sequence>MDAIANGCTTAPRAASKTAATALAPTAAPPAWVAAASSHCAYGAATATIAADAGPCHEEVAKPEIIDENEFAAVPNSSANPSQAAAAANIGAEPAPAYICAETISGADTKKLITATFLPASRRDRRNNGGLEDYLHKPPFTPIRRTNFTQVGASHGADNSSVAFASIGAESLAGSQRAATATAISARVVTTTHHALSVEALGDRPVTQEP</sequence>
<dbReference type="EMBL" id="LQPQ01000108">
    <property type="protein sequence ID" value="ORW75637.1"/>
    <property type="molecule type" value="Genomic_DNA"/>
</dbReference>
<reference evidence="1 2" key="1">
    <citation type="submission" date="2016-01" db="EMBL/GenBank/DDBJ databases">
        <title>The new phylogeny of the genus Mycobacterium.</title>
        <authorList>
            <person name="Tarcisio F."/>
            <person name="Conor M."/>
            <person name="Antonella G."/>
            <person name="Elisabetta G."/>
            <person name="Giulia F.S."/>
            <person name="Sara T."/>
            <person name="Anna F."/>
            <person name="Clotilde B."/>
            <person name="Roberto B."/>
            <person name="Veronica D.S."/>
            <person name="Fabio R."/>
            <person name="Monica P."/>
            <person name="Olivier J."/>
            <person name="Enrico T."/>
            <person name="Nicola S."/>
        </authorList>
    </citation>
    <scope>NUCLEOTIDE SEQUENCE [LARGE SCALE GENOMIC DNA]</scope>
    <source>
        <strain evidence="1 2">DSM 45176</strain>
    </source>
</reference>
<protein>
    <submittedName>
        <fullName evidence="1">Uncharacterized protein</fullName>
    </submittedName>
</protein>
<dbReference type="STRING" id="486698.AWC22_22500"/>